<dbReference type="EMBL" id="MDEN01000063">
    <property type="protein sequence ID" value="OCX19587.1"/>
    <property type="molecule type" value="Genomic_DNA"/>
</dbReference>
<reference evidence="1 2" key="1">
    <citation type="submission" date="2016-08" db="EMBL/GenBank/DDBJ databases">
        <title>Whole genome sequence of Pseudomonas graminis strain UASWS1507, a potential biological control agent for agriculture.</title>
        <authorList>
            <person name="Crovadore J."/>
            <person name="Calmin G."/>
            <person name="Chablais R."/>
            <person name="Cochard B."/>
            <person name="Lefort F."/>
        </authorList>
    </citation>
    <scope>NUCLEOTIDE SEQUENCE [LARGE SCALE GENOMIC DNA]</scope>
    <source>
        <strain evidence="1 2">UASWS1507</strain>
    </source>
</reference>
<dbReference type="AlphaFoldDB" id="A0A1C2DXU9"/>
<accession>A0A1C2DXU9</accession>
<dbReference type="OrthoDB" id="6995011at2"/>
<dbReference type="Proteomes" id="UP000095143">
    <property type="component" value="Unassembled WGS sequence"/>
</dbReference>
<organism evidence="1 2">
    <name type="scientific">Pseudomonas graminis</name>
    <dbReference type="NCBI Taxonomy" id="158627"/>
    <lineage>
        <taxon>Bacteria</taxon>
        <taxon>Pseudomonadati</taxon>
        <taxon>Pseudomonadota</taxon>
        <taxon>Gammaproteobacteria</taxon>
        <taxon>Pseudomonadales</taxon>
        <taxon>Pseudomonadaceae</taxon>
        <taxon>Pseudomonas</taxon>
    </lineage>
</organism>
<gene>
    <name evidence="1" type="ORF">BBI10_14410</name>
</gene>
<dbReference type="RefSeq" id="WP_065989358.1">
    <property type="nucleotide sequence ID" value="NZ_MDEN01000063.1"/>
</dbReference>
<evidence type="ECO:0000313" key="1">
    <source>
        <dbReference type="EMBL" id="OCX19587.1"/>
    </source>
</evidence>
<comment type="caution">
    <text evidence="1">The sequence shown here is derived from an EMBL/GenBank/DDBJ whole genome shotgun (WGS) entry which is preliminary data.</text>
</comment>
<proteinExistence type="predicted"/>
<evidence type="ECO:0000313" key="2">
    <source>
        <dbReference type="Proteomes" id="UP000095143"/>
    </source>
</evidence>
<sequence length="76" mass="8462">MKAQATRTNVTTYSAKVPDGEITEALCKVLADQHGFDLDDASVRYRGYLTSEDTSTGFKHSWQIEVTVDHSKEVVL</sequence>
<protein>
    <submittedName>
        <fullName evidence="1">Uncharacterized protein</fullName>
    </submittedName>
</protein>
<name>A0A1C2DXU9_9PSED</name>